<evidence type="ECO:0000256" key="7">
    <source>
        <dbReference type="SAM" id="Phobius"/>
    </source>
</evidence>
<keyword evidence="10" id="KW-1185">Reference proteome</keyword>
<dbReference type="Proteomes" id="UP000199149">
    <property type="component" value="Unassembled WGS sequence"/>
</dbReference>
<comment type="similarity">
    <text evidence="2">Belongs to the UPF0126 family.</text>
</comment>
<feature type="transmembrane region" description="Helical" evidence="7">
    <location>
        <begin position="32"/>
        <end position="52"/>
    </location>
</feature>
<evidence type="ECO:0000256" key="5">
    <source>
        <dbReference type="ARBA" id="ARBA00022989"/>
    </source>
</evidence>
<protein>
    <submittedName>
        <fullName evidence="9">Uncharacterized membrane protein YeiH</fullName>
    </submittedName>
</protein>
<evidence type="ECO:0000313" key="10">
    <source>
        <dbReference type="Proteomes" id="UP000199149"/>
    </source>
</evidence>
<keyword evidence="5 7" id="KW-1133">Transmembrane helix</keyword>
<feature type="transmembrane region" description="Helical" evidence="7">
    <location>
        <begin position="173"/>
        <end position="194"/>
    </location>
</feature>
<reference evidence="10" key="1">
    <citation type="submission" date="2016-10" db="EMBL/GenBank/DDBJ databases">
        <authorList>
            <person name="Varghese N."/>
            <person name="Submissions S."/>
        </authorList>
    </citation>
    <scope>NUCLEOTIDE SEQUENCE [LARGE SCALE GENOMIC DNA]</scope>
    <source>
        <strain evidence="10">XJ109</strain>
    </source>
</reference>
<comment type="subcellular location">
    <subcellularLocation>
        <location evidence="1">Cell membrane</location>
        <topology evidence="1">Multi-pass membrane protein</topology>
    </subcellularLocation>
</comment>
<dbReference type="RefSeq" id="WP_092907295.1">
    <property type="nucleotide sequence ID" value="NZ_FOUZ01000004.1"/>
</dbReference>
<evidence type="ECO:0000256" key="4">
    <source>
        <dbReference type="ARBA" id="ARBA00022692"/>
    </source>
</evidence>
<keyword evidence="4 7" id="KW-0812">Transmembrane</keyword>
<feature type="transmembrane region" description="Helical" evidence="7">
    <location>
        <begin position="149"/>
        <end position="167"/>
    </location>
</feature>
<dbReference type="STRING" id="684065.SAMN05421738_104219"/>
<feature type="transmembrane region" description="Helical" evidence="7">
    <location>
        <begin position="64"/>
        <end position="83"/>
    </location>
</feature>
<organism evidence="9 10">
    <name type="scientific">Algoriella xinjiangensis</name>
    <dbReference type="NCBI Taxonomy" id="684065"/>
    <lineage>
        <taxon>Bacteria</taxon>
        <taxon>Pseudomonadati</taxon>
        <taxon>Bacteroidota</taxon>
        <taxon>Flavobacteriia</taxon>
        <taxon>Flavobacteriales</taxon>
        <taxon>Weeksellaceae</taxon>
        <taxon>Algoriella</taxon>
    </lineage>
</organism>
<proteinExistence type="inferred from homology"/>
<keyword evidence="6 7" id="KW-0472">Membrane</keyword>
<dbReference type="PANTHER" id="PTHR30506">
    <property type="entry name" value="INNER MEMBRANE PROTEIN"/>
    <property type="match status" value="1"/>
</dbReference>
<name>A0A1I4V131_9FLAO</name>
<feature type="domain" description="Glycine transporter" evidence="8">
    <location>
        <begin position="6"/>
        <end position="80"/>
    </location>
</feature>
<gene>
    <name evidence="9" type="ORF">SAMN05421738_104219</name>
</gene>
<dbReference type="OrthoDB" id="9791874at2"/>
<dbReference type="GO" id="GO:0005886">
    <property type="term" value="C:plasma membrane"/>
    <property type="evidence" value="ECO:0007669"/>
    <property type="project" value="UniProtKB-SubCell"/>
</dbReference>
<accession>A0A1I4V131</accession>
<dbReference type="EMBL" id="FOUZ01000004">
    <property type="protein sequence ID" value="SFM94934.1"/>
    <property type="molecule type" value="Genomic_DNA"/>
</dbReference>
<feature type="domain" description="Glycine transporter" evidence="8">
    <location>
        <begin position="92"/>
        <end position="165"/>
    </location>
</feature>
<evidence type="ECO:0000256" key="1">
    <source>
        <dbReference type="ARBA" id="ARBA00004651"/>
    </source>
</evidence>
<evidence type="ECO:0000256" key="3">
    <source>
        <dbReference type="ARBA" id="ARBA00022475"/>
    </source>
</evidence>
<dbReference type="AlphaFoldDB" id="A0A1I4V131"/>
<evidence type="ECO:0000256" key="6">
    <source>
        <dbReference type="ARBA" id="ARBA00023136"/>
    </source>
</evidence>
<dbReference type="Pfam" id="PF03458">
    <property type="entry name" value="Gly_transporter"/>
    <property type="match status" value="2"/>
</dbReference>
<keyword evidence="3" id="KW-1003">Cell membrane</keyword>
<dbReference type="PANTHER" id="PTHR30506:SF3">
    <property type="entry name" value="UPF0126 INNER MEMBRANE PROTEIN YADS-RELATED"/>
    <property type="match status" value="1"/>
</dbReference>
<evidence type="ECO:0000313" key="9">
    <source>
        <dbReference type="EMBL" id="SFM94934.1"/>
    </source>
</evidence>
<sequence>MEIQYFFELFGTLFFGISGALAADEKSGNDWFGVTFIAFLTSIGGGTIRDILLSVEVMWIKDVNLIYAVTIGVVLAAIFYSPLLRLRKTFMLFDTLGIALFTIVGLEKALRLGIDPVIAPIMGMFTAVFGSVIRDMMLNEVPIIFKKEIYAFACLCGAIIYMVLWNLDVSRNINFFVSGGAIVAIRLLAVKYNLSLPKFKSH</sequence>
<evidence type="ECO:0000256" key="2">
    <source>
        <dbReference type="ARBA" id="ARBA00008193"/>
    </source>
</evidence>
<feature type="transmembrane region" description="Helical" evidence="7">
    <location>
        <begin position="117"/>
        <end position="137"/>
    </location>
</feature>
<evidence type="ECO:0000259" key="8">
    <source>
        <dbReference type="Pfam" id="PF03458"/>
    </source>
</evidence>
<dbReference type="InterPro" id="IPR005115">
    <property type="entry name" value="Gly_transporter"/>
</dbReference>